<comment type="caution">
    <text evidence="1">The sequence shown here is derived from an EMBL/GenBank/DDBJ whole genome shotgun (WGS) entry which is preliminary data.</text>
</comment>
<dbReference type="EMBL" id="BOOQ01000016">
    <property type="protein sequence ID" value="GII46425.1"/>
    <property type="molecule type" value="Genomic_DNA"/>
</dbReference>
<proteinExistence type="predicted"/>
<keyword evidence="2" id="KW-1185">Reference proteome</keyword>
<sequence length="96" mass="10696">MPIRTAIAERHRLEFSYKGLPRTVTPWALGITKDGVWRVRAAQVGGFSSSGRAGDDLPKLFDVAGMSGLVLLPEHFEVPLQYRQDDSAFVRLDIQL</sequence>
<evidence type="ECO:0000313" key="2">
    <source>
        <dbReference type="Proteomes" id="UP000644610"/>
    </source>
</evidence>
<reference evidence="1" key="1">
    <citation type="submission" date="2021-01" db="EMBL/GenBank/DDBJ databases">
        <title>Whole genome shotgun sequence of Planotetraspora silvatica NBRC 100141.</title>
        <authorList>
            <person name="Komaki H."/>
            <person name="Tamura T."/>
        </authorList>
    </citation>
    <scope>NUCLEOTIDE SEQUENCE</scope>
    <source>
        <strain evidence="1">NBRC 100141</strain>
    </source>
</reference>
<dbReference type="AlphaFoldDB" id="A0A8J3UXT2"/>
<protein>
    <recommendedName>
        <fullName evidence="3">WYL domain-containing protein</fullName>
    </recommendedName>
</protein>
<name>A0A8J3UXT2_9ACTN</name>
<evidence type="ECO:0000313" key="1">
    <source>
        <dbReference type="EMBL" id="GII46425.1"/>
    </source>
</evidence>
<organism evidence="1 2">
    <name type="scientific">Planotetraspora silvatica</name>
    <dbReference type="NCBI Taxonomy" id="234614"/>
    <lineage>
        <taxon>Bacteria</taxon>
        <taxon>Bacillati</taxon>
        <taxon>Actinomycetota</taxon>
        <taxon>Actinomycetes</taxon>
        <taxon>Streptosporangiales</taxon>
        <taxon>Streptosporangiaceae</taxon>
        <taxon>Planotetraspora</taxon>
    </lineage>
</organism>
<accession>A0A8J3UXT2</accession>
<evidence type="ECO:0008006" key="3">
    <source>
        <dbReference type="Google" id="ProtNLM"/>
    </source>
</evidence>
<dbReference type="PROSITE" id="PS52050">
    <property type="entry name" value="WYL"/>
    <property type="match status" value="1"/>
</dbReference>
<dbReference type="Proteomes" id="UP000644610">
    <property type="component" value="Unassembled WGS sequence"/>
</dbReference>
<gene>
    <name evidence="1" type="ORF">Psi02_28490</name>
</gene>